<keyword evidence="5" id="KW-1185">Reference proteome</keyword>
<evidence type="ECO:0000313" key="5">
    <source>
        <dbReference type="Proteomes" id="UP000199344"/>
    </source>
</evidence>
<name>A0A1G6TG36_9RHOB</name>
<reference evidence="4 5" key="1">
    <citation type="submission" date="2016-10" db="EMBL/GenBank/DDBJ databases">
        <authorList>
            <person name="de Groot N.N."/>
        </authorList>
    </citation>
    <scope>NUCLEOTIDE SEQUENCE [LARGE SCALE GENOMIC DNA]</scope>
    <source>
        <strain evidence="4 5">DSM 22220</strain>
    </source>
</reference>
<feature type="compositionally biased region" description="Polar residues" evidence="2">
    <location>
        <begin position="87"/>
        <end position="98"/>
    </location>
</feature>
<dbReference type="Proteomes" id="UP000199344">
    <property type="component" value="Unassembled WGS sequence"/>
</dbReference>
<accession>A0A1G6TG36</accession>
<sequence length="499" mass="50242">MATSGKSSKNDTKPETKTGGTAKAPSQKPVVTSSPAEPGETTVSRIPPSQPIESTLVGKPDGKTEAAQPKTAVAKDADKAAPAGRVTDSTAASRTETNAAPAGTPVRERDLGSAANSKSGGGGFWPLALGGVVAAGLGAAAAVYVLPQISPQPDLDSVTSEAVSAATEAAQAEIGAIRDSLVSEATETASLAGSEAGALAAQDIIAEMPQGADTTTELQAALQAQADKIAELESALSAQAAAAPQPADRMPDAVTVSAASPDTGSSALAAEIETLRQRLAAQEETISELTSRPQVDPEAIERVQSLAQNAEQVRSDIEAAAADARERLEAVQSEADAATQRAQAVASVAALGAALERGGSPTEAVEQLEEAGVDVPEPLAQEDLPTLDQVQMGYDAASRAALRASLQADGANGGAVSAVGNFLRLQTGARSVEPREGDDPDAVLSRAGALVAQGDLSTALDELQALPPEGQEAMADWTAQTEAYLAAEAALNDVANTLN</sequence>
<dbReference type="OrthoDB" id="7659420at2"/>
<evidence type="ECO:0000256" key="1">
    <source>
        <dbReference type="SAM" id="Coils"/>
    </source>
</evidence>
<dbReference type="AlphaFoldDB" id="A0A1G6TG36"/>
<protein>
    <recommendedName>
        <fullName evidence="6">Inner membrane protein</fullName>
    </recommendedName>
</protein>
<evidence type="ECO:0000313" key="4">
    <source>
        <dbReference type="EMBL" id="SDD27315.1"/>
    </source>
</evidence>
<feature type="transmembrane region" description="Helical" evidence="3">
    <location>
        <begin position="124"/>
        <end position="146"/>
    </location>
</feature>
<keyword evidence="3" id="KW-1133">Transmembrane helix</keyword>
<evidence type="ECO:0000256" key="3">
    <source>
        <dbReference type="SAM" id="Phobius"/>
    </source>
</evidence>
<organism evidence="4 5">
    <name type="scientific">Paracoccus isoporae</name>
    <dbReference type="NCBI Taxonomy" id="591205"/>
    <lineage>
        <taxon>Bacteria</taxon>
        <taxon>Pseudomonadati</taxon>
        <taxon>Pseudomonadota</taxon>
        <taxon>Alphaproteobacteria</taxon>
        <taxon>Rhodobacterales</taxon>
        <taxon>Paracoccaceae</taxon>
        <taxon>Paracoccus</taxon>
    </lineage>
</organism>
<keyword evidence="3" id="KW-0812">Transmembrane</keyword>
<gene>
    <name evidence="4" type="ORF">SAMN05421538_101260</name>
</gene>
<keyword evidence="3" id="KW-0472">Membrane</keyword>
<dbReference type="RefSeq" id="WP_090520151.1">
    <property type="nucleotide sequence ID" value="NZ_FNAH01000001.1"/>
</dbReference>
<evidence type="ECO:0000256" key="2">
    <source>
        <dbReference type="SAM" id="MobiDB-lite"/>
    </source>
</evidence>
<feature type="coiled-coil region" evidence="1">
    <location>
        <begin position="265"/>
        <end position="341"/>
    </location>
</feature>
<keyword evidence="1" id="KW-0175">Coiled coil</keyword>
<dbReference type="STRING" id="591205.SAMN05421538_101260"/>
<evidence type="ECO:0008006" key="6">
    <source>
        <dbReference type="Google" id="ProtNLM"/>
    </source>
</evidence>
<feature type="region of interest" description="Disordered" evidence="2">
    <location>
        <begin position="1"/>
        <end position="120"/>
    </location>
</feature>
<dbReference type="EMBL" id="FNAH01000001">
    <property type="protein sequence ID" value="SDD27315.1"/>
    <property type="molecule type" value="Genomic_DNA"/>
</dbReference>
<proteinExistence type="predicted"/>